<keyword evidence="2" id="KW-1133">Transmembrane helix</keyword>
<accession>A0A2B4S9H7</accession>
<protein>
    <submittedName>
        <fullName evidence="3">Uncharacterized protein</fullName>
    </submittedName>
</protein>
<dbReference type="AlphaFoldDB" id="A0A2B4S9H7"/>
<name>A0A2B4S9H7_STYPI</name>
<keyword evidence="2" id="KW-0472">Membrane</keyword>
<keyword evidence="2" id="KW-0812">Transmembrane</keyword>
<proteinExistence type="predicted"/>
<dbReference type="EMBL" id="LSMT01000135">
    <property type="protein sequence ID" value="PFX26046.1"/>
    <property type="molecule type" value="Genomic_DNA"/>
</dbReference>
<feature type="region of interest" description="Disordered" evidence="1">
    <location>
        <begin position="26"/>
        <end position="48"/>
    </location>
</feature>
<comment type="caution">
    <text evidence="3">The sequence shown here is derived from an EMBL/GenBank/DDBJ whole genome shotgun (WGS) entry which is preliminary data.</text>
</comment>
<evidence type="ECO:0000256" key="2">
    <source>
        <dbReference type="SAM" id="Phobius"/>
    </source>
</evidence>
<dbReference type="Proteomes" id="UP000225706">
    <property type="component" value="Unassembled WGS sequence"/>
</dbReference>
<evidence type="ECO:0000256" key="1">
    <source>
        <dbReference type="SAM" id="MobiDB-lite"/>
    </source>
</evidence>
<organism evidence="3 4">
    <name type="scientific">Stylophora pistillata</name>
    <name type="common">Smooth cauliflower coral</name>
    <dbReference type="NCBI Taxonomy" id="50429"/>
    <lineage>
        <taxon>Eukaryota</taxon>
        <taxon>Metazoa</taxon>
        <taxon>Cnidaria</taxon>
        <taxon>Anthozoa</taxon>
        <taxon>Hexacorallia</taxon>
        <taxon>Scleractinia</taxon>
        <taxon>Astrocoeniina</taxon>
        <taxon>Pocilloporidae</taxon>
        <taxon>Stylophora</taxon>
    </lineage>
</organism>
<sequence length="130" mass="15167">MNDHFCIFYTRCLQFDLRTPDTMYEPHLLNPSQERPRSTRSHSLKPISQPIPNILTQRKRLYSLPSKPVIPPHITIQACQDSSQESLSDEEEQRSRWSHESMAWYTPVVGLSCSLLMYLWSCALAYYSST</sequence>
<evidence type="ECO:0000313" key="3">
    <source>
        <dbReference type="EMBL" id="PFX26046.1"/>
    </source>
</evidence>
<keyword evidence="4" id="KW-1185">Reference proteome</keyword>
<evidence type="ECO:0000313" key="4">
    <source>
        <dbReference type="Proteomes" id="UP000225706"/>
    </source>
</evidence>
<gene>
    <name evidence="3" type="ORF">AWC38_SpisGene9297</name>
</gene>
<feature type="transmembrane region" description="Helical" evidence="2">
    <location>
        <begin position="103"/>
        <end position="127"/>
    </location>
</feature>
<reference evidence="4" key="1">
    <citation type="journal article" date="2017" name="bioRxiv">
        <title>Comparative analysis of the genomes of Stylophora pistillata and Acropora digitifera provides evidence for extensive differences between species of corals.</title>
        <authorList>
            <person name="Voolstra C.R."/>
            <person name="Li Y."/>
            <person name="Liew Y.J."/>
            <person name="Baumgarten S."/>
            <person name="Zoccola D."/>
            <person name="Flot J.-F."/>
            <person name="Tambutte S."/>
            <person name="Allemand D."/>
            <person name="Aranda M."/>
        </authorList>
    </citation>
    <scope>NUCLEOTIDE SEQUENCE [LARGE SCALE GENOMIC DNA]</scope>
</reference>